<dbReference type="EMBL" id="BSEV01000005">
    <property type="protein sequence ID" value="GLK09396.1"/>
    <property type="molecule type" value="Genomic_DNA"/>
</dbReference>
<dbReference type="GO" id="GO:0006146">
    <property type="term" value="P:adenine catabolic process"/>
    <property type="evidence" value="ECO:0007669"/>
    <property type="project" value="InterPro"/>
</dbReference>
<dbReference type="Gene3D" id="2.30.40.10">
    <property type="entry name" value="Urease, subunit C, domain 1"/>
    <property type="match status" value="1"/>
</dbReference>
<dbReference type="EC" id="3.5.4.2" evidence="2 6"/>
<comment type="catalytic activity">
    <reaction evidence="5 6">
        <text>adenine + H2O + H(+) = hypoxanthine + NH4(+)</text>
        <dbReference type="Rhea" id="RHEA:23688"/>
        <dbReference type="ChEBI" id="CHEBI:15377"/>
        <dbReference type="ChEBI" id="CHEBI:15378"/>
        <dbReference type="ChEBI" id="CHEBI:16708"/>
        <dbReference type="ChEBI" id="CHEBI:17368"/>
        <dbReference type="ChEBI" id="CHEBI:28938"/>
        <dbReference type="EC" id="3.5.4.2"/>
    </reaction>
</comment>
<evidence type="ECO:0000313" key="9">
    <source>
        <dbReference type="EMBL" id="GLK09396.1"/>
    </source>
</evidence>
<evidence type="ECO:0000256" key="6">
    <source>
        <dbReference type="HAMAP-Rule" id="MF_01518"/>
    </source>
</evidence>
<comment type="cofactor">
    <cofactor evidence="6">
        <name>Mn(2+)</name>
        <dbReference type="ChEBI" id="CHEBI:29035"/>
    </cofactor>
</comment>
<dbReference type="GO" id="GO:0000034">
    <property type="term" value="F:adenine deaminase activity"/>
    <property type="evidence" value="ECO:0007669"/>
    <property type="project" value="UniProtKB-UniRule"/>
</dbReference>
<dbReference type="SUPFAM" id="SSF51338">
    <property type="entry name" value="Composite domain of metallo-dependent hydrolases"/>
    <property type="match status" value="1"/>
</dbReference>
<dbReference type="Gene3D" id="3.20.20.140">
    <property type="entry name" value="Metal-dependent hydrolases"/>
    <property type="match status" value="1"/>
</dbReference>
<dbReference type="InterPro" id="IPR026912">
    <property type="entry name" value="Adenine_deam_C"/>
</dbReference>
<evidence type="ECO:0000256" key="4">
    <source>
        <dbReference type="ARBA" id="ARBA00023211"/>
    </source>
</evidence>
<dbReference type="RefSeq" id="WP_271217857.1">
    <property type="nucleotide sequence ID" value="NZ_BAAAVD010000045.1"/>
</dbReference>
<organism evidence="9 10">
    <name type="scientific">Streptosporangium carneum</name>
    <dbReference type="NCBI Taxonomy" id="47481"/>
    <lineage>
        <taxon>Bacteria</taxon>
        <taxon>Bacillati</taxon>
        <taxon>Actinomycetota</taxon>
        <taxon>Actinomycetes</taxon>
        <taxon>Streptosporangiales</taxon>
        <taxon>Streptosporangiaceae</taxon>
        <taxon>Streptosporangium</taxon>
    </lineage>
</organism>
<dbReference type="Pfam" id="PF13382">
    <property type="entry name" value="Adenine_deam_C"/>
    <property type="match status" value="1"/>
</dbReference>
<evidence type="ECO:0000256" key="5">
    <source>
        <dbReference type="ARBA" id="ARBA00047720"/>
    </source>
</evidence>
<reference evidence="9" key="1">
    <citation type="journal article" date="2014" name="Int. J. Syst. Evol. Microbiol.">
        <title>Complete genome sequence of Corynebacterium casei LMG S-19264T (=DSM 44701T), isolated from a smear-ripened cheese.</title>
        <authorList>
            <consortium name="US DOE Joint Genome Institute (JGI-PGF)"/>
            <person name="Walter F."/>
            <person name="Albersmeier A."/>
            <person name="Kalinowski J."/>
            <person name="Ruckert C."/>
        </authorList>
    </citation>
    <scope>NUCLEOTIDE SEQUENCE</scope>
    <source>
        <strain evidence="9">VKM Ac-2007</strain>
    </source>
</reference>
<dbReference type="InterPro" id="IPR006679">
    <property type="entry name" value="Adenine_deam"/>
</dbReference>
<dbReference type="InterPro" id="IPR032466">
    <property type="entry name" value="Metal_Hydrolase"/>
</dbReference>
<evidence type="ECO:0000256" key="3">
    <source>
        <dbReference type="ARBA" id="ARBA00022801"/>
    </source>
</evidence>
<protein>
    <recommendedName>
        <fullName evidence="2 6">Adenine deaminase</fullName>
        <shortName evidence="6">Adenase</shortName>
        <shortName evidence="6">Adenine aminase</shortName>
        <ecNumber evidence="2 6">3.5.4.2</ecNumber>
    </recommendedName>
</protein>
<accession>A0A9W6I0W4</accession>
<keyword evidence="3 6" id="KW-0378">Hydrolase</keyword>
<dbReference type="Proteomes" id="UP001143474">
    <property type="component" value="Unassembled WGS sequence"/>
</dbReference>
<dbReference type="HAMAP" id="MF_01518">
    <property type="entry name" value="Adenine_deamin"/>
    <property type="match status" value="1"/>
</dbReference>
<evidence type="ECO:0000259" key="8">
    <source>
        <dbReference type="Pfam" id="PF13382"/>
    </source>
</evidence>
<dbReference type="SUPFAM" id="SSF51556">
    <property type="entry name" value="Metallo-dependent hydrolases"/>
    <property type="match status" value="1"/>
</dbReference>
<keyword evidence="10" id="KW-1185">Reference proteome</keyword>
<evidence type="ECO:0000259" key="7">
    <source>
        <dbReference type="Pfam" id="PF01979"/>
    </source>
</evidence>
<gene>
    <name evidence="6 9" type="primary">ade</name>
    <name evidence="9" type="ORF">GCM10017600_28020</name>
</gene>
<sequence length="584" mass="62274">MVDRTLLDVAYGRRPADTIITNGTLVNVLTGETYPAEIGISGARIAVVGPDLPRGPETKIIDARGGHLVPGLIDGHLHIECSKLSVTSFADLVVPYGTTSVVSGLDQILVVDGLPGVRGFLDEAAATGMRVWWGAPAKAPYTVPESTVGHAFGPAEHRQAHEWPECVGIWETVQEFVEHGDEAVMEALDLAERRRLPVFGCAPLSDPRRISGLAAAGIRLDHESYSAEEALEKLRRGIYAIVRESSVAHFLEENIKIVSQVGARRVAFCTDDVHAADVLAGGHMDKLVRMAIKAGVDPVTAIQMATVNCAEMYRIDHLVGSIAPGRFADVLIVDDLADFRVREVVAGGTLVARDNAMITPSTPPSRGTVRPFPVAELTADDIVLRAPEGAATVTALAMRMSPEQVFVRKRHDVTLPVTDGIVEPSVEQDALYITVVERYGKTANRPVALVNGFGITRGAIATSAAPDDNNVICVGASRSDMAIAVNEVVRAGGGQVVVVDGEVLQLLPLPVGGIVSDLPAREMAEAESRLDDLARELGCALPAPLMYLFFLSITAIPDYAITDLGLVDCVKLEVVDPILSWSRA</sequence>
<dbReference type="PANTHER" id="PTHR11113">
    <property type="entry name" value="N-ACETYLGLUCOSAMINE-6-PHOSPHATE DEACETYLASE"/>
    <property type="match status" value="1"/>
</dbReference>
<dbReference type="InterPro" id="IPR006680">
    <property type="entry name" value="Amidohydro-rel"/>
</dbReference>
<name>A0A9W6I0W4_9ACTN</name>
<dbReference type="PANTHER" id="PTHR11113:SF2">
    <property type="entry name" value="ADENINE DEAMINASE"/>
    <property type="match status" value="1"/>
</dbReference>
<keyword evidence="4 6" id="KW-0464">Manganese</keyword>
<feature type="domain" description="Amidohydrolase-related" evidence="7">
    <location>
        <begin position="68"/>
        <end position="351"/>
    </location>
</feature>
<dbReference type="Pfam" id="PF01979">
    <property type="entry name" value="Amidohydro_1"/>
    <property type="match status" value="1"/>
</dbReference>
<dbReference type="InterPro" id="IPR011059">
    <property type="entry name" value="Metal-dep_hydrolase_composite"/>
</dbReference>
<evidence type="ECO:0000256" key="2">
    <source>
        <dbReference type="ARBA" id="ARBA00012782"/>
    </source>
</evidence>
<evidence type="ECO:0000313" key="10">
    <source>
        <dbReference type="Proteomes" id="UP001143474"/>
    </source>
</evidence>
<reference evidence="9" key="2">
    <citation type="submission" date="2023-01" db="EMBL/GenBank/DDBJ databases">
        <authorList>
            <person name="Sun Q."/>
            <person name="Evtushenko L."/>
        </authorList>
    </citation>
    <scope>NUCLEOTIDE SEQUENCE</scope>
    <source>
        <strain evidence="9">VKM Ac-2007</strain>
    </source>
</reference>
<feature type="domain" description="Adenine deaminase C-terminal" evidence="8">
    <location>
        <begin position="407"/>
        <end position="571"/>
    </location>
</feature>
<comment type="caution">
    <text evidence="9">The sequence shown here is derived from an EMBL/GenBank/DDBJ whole genome shotgun (WGS) entry which is preliminary data.</text>
</comment>
<proteinExistence type="inferred from homology"/>
<dbReference type="AlphaFoldDB" id="A0A9W6I0W4"/>
<evidence type="ECO:0000256" key="1">
    <source>
        <dbReference type="ARBA" id="ARBA00006773"/>
    </source>
</evidence>
<comment type="similarity">
    <text evidence="1 6">Belongs to the metallo-dependent hydrolases superfamily. Adenine deaminase family.</text>
</comment>